<organism evidence="1 2">
    <name type="scientific">Plasmopara halstedii</name>
    <name type="common">Downy mildew of sunflower</name>
    <dbReference type="NCBI Taxonomy" id="4781"/>
    <lineage>
        <taxon>Eukaryota</taxon>
        <taxon>Sar</taxon>
        <taxon>Stramenopiles</taxon>
        <taxon>Oomycota</taxon>
        <taxon>Peronosporomycetes</taxon>
        <taxon>Peronosporales</taxon>
        <taxon>Peronosporaceae</taxon>
        <taxon>Plasmopara</taxon>
    </lineage>
</organism>
<dbReference type="GeneID" id="36403013"/>
<reference evidence="2" key="1">
    <citation type="submission" date="2014-09" db="EMBL/GenBank/DDBJ databases">
        <authorList>
            <person name="Sharma Rahul"/>
            <person name="Thines Marco"/>
        </authorList>
    </citation>
    <scope>NUCLEOTIDE SEQUENCE [LARGE SCALE GENOMIC DNA]</scope>
</reference>
<accession>A0A0P1B8H8</accession>
<evidence type="ECO:0000313" key="1">
    <source>
        <dbReference type="EMBL" id="CEG50234.1"/>
    </source>
</evidence>
<dbReference type="Proteomes" id="UP000054928">
    <property type="component" value="Unassembled WGS sequence"/>
</dbReference>
<protein>
    <submittedName>
        <fullName evidence="1">Uncharacterized protein</fullName>
    </submittedName>
</protein>
<dbReference type="EMBL" id="CCYD01003101">
    <property type="protein sequence ID" value="CEG50234.1"/>
    <property type="molecule type" value="Genomic_DNA"/>
</dbReference>
<proteinExistence type="predicted"/>
<sequence>MPIPFTFYLKGRLALCQWLSFITKSVFEVRCEQVWLFLVRLCFRVTLSELQYEQRRHQQLIRRNI</sequence>
<dbReference type="RefSeq" id="XP_024586603.1">
    <property type="nucleotide sequence ID" value="XM_024721511.1"/>
</dbReference>
<keyword evidence="2" id="KW-1185">Reference proteome</keyword>
<name>A0A0P1B8H8_PLAHL</name>
<evidence type="ECO:0000313" key="2">
    <source>
        <dbReference type="Proteomes" id="UP000054928"/>
    </source>
</evidence>
<dbReference type="AlphaFoldDB" id="A0A0P1B8H8"/>